<keyword evidence="2" id="KW-1185">Reference proteome</keyword>
<protein>
    <submittedName>
        <fullName evidence="1">Glucose-repressible alcohol dehydrogenase transcriptional effector</fullName>
        <ecNumber evidence="1">3.1.13.4</ecNumber>
    </submittedName>
</protein>
<dbReference type="EMBL" id="JAMZIH010005748">
    <property type="protein sequence ID" value="KAJ1674703.1"/>
    <property type="molecule type" value="Genomic_DNA"/>
</dbReference>
<gene>
    <name evidence="1" type="primary">CCR4</name>
    <name evidence="1" type="ORF">EV182_002737</name>
</gene>
<evidence type="ECO:0000313" key="1">
    <source>
        <dbReference type="EMBL" id="KAJ1674703.1"/>
    </source>
</evidence>
<dbReference type="Proteomes" id="UP001145114">
    <property type="component" value="Unassembled WGS sequence"/>
</dbReference>
<comment type="caution">
    <text evidence="1">The sequence shown here is derived from an EMBL/GenBank/DDBJ whole genome shotgun (WGS) entry which is preliminary data.</text>
</comment>
<evidence type="ECO:0000313" key="2">
    <source>
        <dbReference type="Proteomes" id="UP001145114"/>
    </source>
</evidence>
<name>A0ACC1HG43_9FUNG</name>
<accession>A0ACC1HG43</accession>
<dbReference type="EC" id="3.1.13.4" evidence="1"/>
<organism evidence="1 2">
    <name type="scientific">Spiromyces aspiralis</name>
    <dbReference type="NCBI Taxonomy" id="68401"/>
    <lineage>
        <taxon>Eukaryota</taxon>
        <taxon>Fungi</taxon>
        <taxon>Fungi incertae sedis</taxon>
        <taxon>Zoopagomycota</taxon>
        <taxon>Kickxellomycotina</taxon>
        <taxon>Kickxellomycetes</taxon>
        <taxon>Kickxellales</taxon>
        <taxon>Kickxellaceae</taxon>
        <taxon>Spiromyces</taxon>
    </lineage>
</organism>
<sequence length="614" mass="68119">MRPQATRNKSNSISAGGNGGHASMAMVGSRSGTPVSRNGASRDHSLSTLAEDANGAEGLQMRTWTELDMGGMGLRALSPELFRYSFLTRLYINNNKLKVLPHNIHFLQNLVELDASANLLTQIPPELGLCCRLRELLLFDNRIDHVPYELGTLYMLETLGLEGNPVEKGVMDILQRDGTRVVIEYLRDSRPIPPPPPDRQWITFDASVQQDSKDVLTALSYNLLSPKYATPAHYSYCPSWAVDWQYRRDLILSELAILSSDILCLQELVLGDYESFFRPKLAESGYAGMFWQKSRARTMNEEERKNVDGCAIFYRTSLFELVGTHLLEFQRAAMTRKSVQRSEDLFNRFLTKDNICGFVVLRHKTLEGGPLLIVANTHLHWDPEFVDVKMLQCAMLMDELALLAHHFRSSDPNCHGNGSNGGVTSPRPAENGPSSRSNTPATVPVVPQYQLAKCASASVSQLAASAAQVSAIVCGDFNSLPNSGLYQFMTRGKLPADNPDLKQLASYTNCGESGLSHCFNIRSSYATIHELPVTNFKPYFEGTLDYIWSTSKTLVPTGVLGPVDEQWRKTVVGFPHPHIPSDHIPVMSEFRWRCNAVSSKPEGESTGAGSNISK</sequence>
<proteinExistence type="predicted"/>
<keyword evidence="1" id="KW-0378">Hydrolase</keyword>
<reference evidence="1" key="1">
    <citation type="submission" date="2022-06" db="EMBL/GenBank/DDBJ databases">
        <title>Phylogenomic reconstructions and comparative analyses of Kickxellomycotina fungi.</title>
        <authorList>
            <person name="Reynolds N.K."/>
            <person name="Stajich J.E."/>
            <person name="Barry K."/>
            <person name="Grigoriev I.V."/>
            <person name="Crous P."/>
            <person name="Smith M.E."/>
        </authorList>
    </citation>
    <scope>NUCLEOTIDE SEQUENCE</scope>
    <source>
        <strain evidence="1">RSA 2271</strain>
    </source>
</reference>